<keyword evidence="1" id="KW-1133">Transmembrane helix</keyword>
<feature type="transmembrane region" description="Helical" evidence="1">
    <location>
        <begin position="12"/>
        <end position="35"/>
    </location>
</feature>
<gene>
    <name evidence="2" type="ORF">HDF15_004342</name>
</gene>
<keyword evidence="1" id="KW-0472">Membrane</keyword>
<reference evidence="2 3" key="1">
    <citation type="submission" date="2020-08" db="EMBL/GenBank/DDBJ databases">
        <title>Genomic Encyclopedia of Type Strains, Phase IV (KMG-V): Genome sequencing to study the core and pangenomes of soil and plant-associated prokaryotes.</title>
        <authorList>
            <person name="Whitman W."/>
        </authorList>
    </citation>
    <scope>NUCLEOTIDE SEQUENCE [LARGE SCALE GENOMIC DNA]</scope>
    <source>
        <strain evidence="2 3">X5P3</strain>
    </source>
</reference>
<organism evidence="2 3">
    <name type="scientific">Granulicella mallensis</name>
    <dbReference type="NCBI Taxonomy" id="940614"/>
    <lineage>
        <taxon>Bacteria</taxon>
        <taxon>Pseudomonadati</taxon>
        <taxon>Acidobacteriota</taxon>
        <taxon>Terriglobia</taxon>
        <taxon>Terriglobales</taxon>
        <taxon>Acidobacteriaceae</taxon>
        <taxon>Granulicella</taxon>
    </lineage>
</organism>
<comment type="caution">
    <text evidence="2">The sequence shown here is derived from an EMBL/GenBank/DDBJ whole genome shotgun (WGS) entry which is preliminary data.</text>
</comment>
<accession>A0A7W8EBM1</accession>
<dbReference type="Proteomes" id="UP000584867">
    <property type="component" value="Unassembled WGS sequence"/>
</dbReference>
<dbReference type="AlphaFoldDB" id="A0A7W8EBM1"/>
<protein>
    <submittedName>
        <fullName evidence="2">Uncharacterized protein</fullName>
    </submittedName>
</protein>
<evidence type="ECO:0000256" key="1">
    <source>
        <dbReference type="SAM" id="Phobius"/>
    </source>
</evidence>
<proteinExistence type="predicted"/>
<dbReference type="EMBL" id="JACHIO010000022">
    <property type="protein sequence ID" value="MBB5065972.1"/>
    <property type="molecule type" value="Genomic_DNA"/>
</dbReference>
<evidence type="ECO:0000313" key="2">
    <source>
        <dbReference type="EMBL" id="MBB5065972.1"/>
    </source>
</evidence>
<dbReference type="RefSeq" id="WP_184259127.1">
    <property type="nucleotide sequence ID" value="NZ_JACHIO010000022.1"/>
</dbReference>
<name>A0A7W8EBM1_9BACT</name>
<sequence length="184" mass="20364">MEPSNILKKLGRLLWLFVIANVSIFLLSVVGSVIWANISTVQAVGWHLLHGNKVAFDGHTFHVPLLWNCTPDGRHKGLELSEEHELLGGQSSIQMKSTGKVLDAPDVYRLRAEGIATLNRMKSPDTYSSEIIHGKQLEFVCVRDDMGSLGETLFCKVSNTDISVTVSASKKYRIQARSILESSD</sequence>
<keyword evidence="1" id="KW-0812">Transmembrane</keyword>
<evidence type="ECO:0000313" key="3">
    <source>
        <dbReference type="Proteomes" id="UP000584867"/>
    </source>
</evidence>